<name>A0A6V7QDY1_ANACO</name>
<protein>
    <recommendedName>
        <fullName evidence="3">Protein PHLOEM PROTEIN 2-LIKE A10</fullName>
    </recommendedName>
</protein>
<sequence length="341" mass="36604">MDRFVALSRRHRRWLLLLAAASAAGYGAYRIYHHPSVARSRLSADLNSFLRSDADEVPASLRQIAKLARSEEFVGSLSRVSEALTVGFVRGYDSSYGSGGEIEELGGSESASRSSFSDKLLDKLFSTAGSGFASVVAGSLARNLVIGFYTNGSEGGGGSSSSYSPDVSRWIEVICGDKCKEMIGNCIQIFVSTAVASTWTRPWTSTPTKSYSPASQTLSTSSHDRISSDQSSKSGGGWVDTVSSTLAVPSNRKFVLDVTGRITFETVRSFLEFMLWKILDGARRGVNAVREEVIGGFGGGELSVEIESMGLKSSPQMEPSNQVEVDSGNVYCDDCLIQNVI</sequence>
<evidence type="ECO:0000313" key="2">
    <source>
        <dbReference type="EMBL" id="CAD1841404.1"/>
    </source>
</evidence>
<reference evidence="2" key="1">
    <citation type="submission" date="2020-07" db="EMBL/GenBank/DDBJ databases">
        <authorList>
            <person name="Lin J."/>
        </authorList>
    </citation>
    <scope>NUCLEOTIDE SEQUENCE</scope>
</reference>
<dbReference type="EMBL" id="LR862135">
    <property type="protein sequence ID" value="CAD1841404.1"/>
    <property type="molecule type" value="Genomic_DNA"/>
</dbReference>
<evidence type="ECO:0000256" key="1">
    <source>
        <dbReference type="SAM" id="MobiDB-lite"/>
    </source>
</evidence>
<dbReference type="InterPro" id="IPR019141">
    <property type="entry name" value="DUF2045"/>
</dbReference>
<evidence type="ECO:0008006" key="3">
    <source>
        <dbReference type="Google" id="ProtNLM"/>
    </source>
</evidence>
<organism evidence="2">
    <name type="scientific">Ananas comosus var. bracteatus</name>
    <name type="common">red pineapple</name>
    <dbReference type="NCBI Taxonomy" id="296719"/>
    <lineage>
        <taxon>Eukaryota</taxon>
        <taxon>Viridiplantae</taxon>
        <taxon>Streptophyta</taxon>
        <taxon>Embryophyta</taxon>
        <taxon>Tracheophyta</taxon>
        <taxon>Spermatophyta</taxon>
        <taxon>Magnoliopsida</taxon>
        <taxon>Liliopsida</taxon>
        <taxon>Poales</taxon>
        <taxon>Bromeliaceae</taxon>
        <taxon>Bromelioideae</taxon>
        <taxon>Ananas</taxon>
    </lineage>
</organism>
<accession>A0A6V7QDY1</accession>
<feature type="region of interest" description="Disordered" evidence="1">
    <location>
        <begin position="204"/>
        <end position="237"/>
    </location>
</feature>
<feature type="compositionally biased region" description="Polar residues" evidence="1">
    <location>
        <begin position="209"/>
        <end position="218"/>
    </location>
</feature>
<dbReference type="AlphaFoldDB" id="A0A6V7QDY1"/>
<proteinExistence type="predicted"/>
<gene>
    <name evidence="2" type="ORF">CB5_LOCUS24615</name>
</gene>
<dbReference type="PANTHER" id="PTHR21477:SF12">
    <property type="entry name" value="PROTEIN PHLOEM PROTEIN 2-LIKE A10"/>
    <property type="match status" value="1"/>
</dbReference>
<dbReference type="PANTHER" id="PTHR21477">
    <property type="entry name" value="ZGC:172139"/>
    <property type="match status" value="1"/>
</dbReference>